<keyword evidence="2" id="KW-0560">Oxidoreductase</keyword>
<proteinExistence type="predicted"/>
<dbReference type="PANTHER" id="PTHR43422">
    <property type="entry name" value="THIAMINE THIAZOLE SYNTHASE"/>
    <property type="match status" value="1"/>
</dbReference>
<dbReference type="SUPFAM" id="SSF51905">
    <property type="entry name" value="FAD/NAD(P)-binding domain"/>
    <property type="match status" value="1"/>
</dbReference>
<protein>
    <submittedName>
        <fullName evidence="2">FAD-dependent monooxygenase</fullName>
    </submittedName>
</protein>
<reference evidence="2" key="1">
    <citation type="submission" date="2022-08" db="EMBL/GenBank/DDBJ databases">
        <title>Whole genome sequencing of non-tuberculosis mycobacteria type-strains.</title>
        <authorList>
            <person name="Igarashi Y."/>
            <person name="Osugi A."/>
            <person name="Mitarai S."/>
        </authorList>
    </citation>
    <scope>NUCLEOTIDE SEQUENCE</scope>
    <source>
        <strain evidence="2">DSM 45127</strain>
    </source>
</reference>
<dbReference type="Gene3D" id="3.50.50.60">
    <property type="entry name" value="FAD/NAD(P)-binding domain"/>
    <property type="match status" value="1"/>
</dbReference>
<name>A0ABY3VFR2_9MYCO</name>
<evidence type="ECO:0000259" key="1">
    <source>
        <dbReference type="Pfam" id="PF01494"/>
    </source>
</evidence>
<feature type="domain" description="FAD-binding" evidence="1">
    <location>
        <begin position="9"/>
        <end position="351"/>
    </location>
</feature>
<evidence type="ECO:0000313" key="2">
    <source>
        <dbReference type="EMBL" id="UMB68260.1"/>
    </source>
</evidence>
<dbReference type="PANTHER" id="PTHR43422:SF3">
    <property type="entry name" value="THIAMINE THIAZOLE SYNTHASE"/>
    <property type="match status" value="1"/>
</dbReference>
<accession>A0ABY3VFR2</accession>
<dbReference type="InterPro" id="IPR036188">
    <property type="entry name" value="FAD/NAD-bd_sf"/>
</dbReference>
<sequence length="436" mass="47870">MGKLGERAVVCGAGMGGLLAARVLSDFYDAVTVVERDTLPEAVDHRRGVPQSRHFHVLWSRGAQELDRLFPGIHDETVADGAAICDDGDMSRVSIRVAGHELSREGKFSDPSAVTLHLLSRPLLESHVRRRVTAVENVTILDGHEFVAPIAPTPDRVSGAVVSDREAGIEQRLDADLVVDAMGRGARAPAFLENLGYERPPVEKSKATANYASLLMRIPEGIIKEKMTFVVPEPRKATGGAFSVYEHDTWIFTLTRVADNEPPEDLTGMIRMATQFAPPALLRALKRGQPISEISVFRYPGATWRRYDKMHRFPQGFLVFGDAICSTNPIYGQGMTVAALEAKSLQDCLAESDVDLSRRFFAATAELIGPMWASNLFNDRYMNDGDPDNAPSKELLDFREAMLSAAETSPAMSEKLYRSMNLVDPPTDYSPLLAPG</sequence>
<dbReference type="RefSeq" id="WP_240258722.1">
    <property type="nucleotide sequence ID" value="NZ_CP092488.2"/>
</dbReference>
<keyword evidence="3" id="KW-1185">Reference proteome</keyword>
<dbReference type="EMBL" id="CP092488">
    <property type="protein sequence ID" value="UMB68260.1"/>
    <property type="molecule type" value="Genomic_DNA"/>
</dbReference>
<gene>
    <name evidence="2" type="ORF">MKK62_17680</name>
</gene>
<dbReference type="Pfam" id="PF01494">
    <property type="entry name" value="FAD_binding_3"/>
    <property type="match status" value="1"/>
</dbReference>
<dbReference type="GO" id="GO:0004497">
    <property type="term" value="F:monooxygenase activity"/>
    <property type="evidence" value="ECO:0007669"/>
    <property type="project" value="UniProtKB-KW"/>
</dbReference>
<dbReference type="InterPro" id="IPR002938">
    <property type="entry name" value="FAD-bd"/>
</dbReference>
<keyword evidence="2" id="KW-0503">Monooxygenase</keyword>
<dbReference type="Proteomes" id="UP001055336">
    <property type="component" value="Chromosome"/>
</dbReference>
<evidence type="ECO:0000313" key="3">
    <source>
        <dbReference type="Proteomes" id="UP001055336"/>
    </source>
</evidence>
<organism evidence="2 3">
    <name type="scientific">Mycobacterium paraterrae</name>
    <dbReference type="NCBI Taxonomy" id="577492"/>
    <lineage>
        <taxon>Bacteria</taxon>
        <taxon>Bacillati</taxon>
        <taxon>Actinomycetota</taxon>
        <taxon>Actinomycetes</taxon>
        <taxon>Mycobacteriales</taxon>
        <taxon>Mycobacteriaceae</taxon>
        <taxon>Mycobacterium</taxon>
    </lineage>
</organism>